<evidence type="ECO:0000259" key="2">
    <source>
        <dbReference type="Pfam" id="PF04069"/>
    </source>
</evidence>
<dbReference type="Gene3D" id="3.40.190.100">
    <property type="entry name" value="Glycine betaine-binding periplasmic protein, domain 2"/>
    <property type="match status" value="1"/>
</dbReference>
<feature type="domain" description="ABC-type glycine betaine transport system substrate-binding" evidence="2">
    <location>
        <begin position="41"/>
        <end position="293"/>
    </location>
</feature>
<keyword evidence="4" id="KW-1185">Reference proteome</keyword>
<sequence length="322" mass="37134">MMLRKKSVLLLITIALVLTLVVGCSGQPDSTQQTNQNKEVINFGYVEWPGVTVKTHVVNKIAQYLGYKTKLTSAMKPTILKGMEQGDIDVFLGLWLPQMINDYQPYKEKGTVKPVRVNLDEVVWKTAVPEYVWEAGVKSMADLHKYANKFDHKWYGLEPGSSGNAIMKKAIKNNIYGLKDWNVVVSSSQAMMSAVKKHIRDKEWIAWSAWKPHWMNIVYDIKYLKDPKRIWSKDGSDKSVLTITRKGFKDDAPNFYKLLKQFKISSKIQSKWILEYGKKKRDPEKIAEEWIKNNLDLVTKWVAGMKTVDEKDAVKVIEQKFK</sequence>
<dbReference type="GO" id="GO:0033265">
    <property type="term" value="F:choline binding"/>
    <property type="evidence" value="ECO:0007669"/>
    <property type="project" value="InterPro"/>
</dbReference>
<name>A0A1T4MQU1_9FIRM</name>
<feature type="signal peptide" evidence="1">
    <location>
        <begin position="1"/>
        <end position="26"/>
    </location>
</feature>
<dbReference type="Gene3D" id="3.40.190.10">
    <property type="entry name" value="Periplasmic binding protein-like II"/>
    <property type="match status" value="1"/>
</dbReference>
<dbReference type="Pfam" id="PF04069">
    <property type="entry name" value="OpuAC"/>
    <property type="match status" value="1"/>
</dbReference>
<protein>
    <submittedName>
        <fullName evidence="3">Glycine betaine/proline transport system substrate-binding protein</fullName>
    </submittedName>
</protein>
<evidence type="ECO:0000256" key="1">
    <source>
        <dbReference type="SAM" id="SignalP"/>
    </source>
</evidence>
<accession>A0A1T4MQU1</accession>
<keyword evidence="1" id="KW-0732">Signal</keyword>
<dbReference type="InterPro" id="IPR007210">
    <property type="entry name" value="ABC_Gly_betaine_transp_sub-bd"/>
</dbReference>
<dbReference type="GO" id="GO:0043190">
    <property type="term" value="C:ATP-binding cassette (ABC) transporter complex"/>
    <property type="evidence" value="ECO:0007669"/>
    <property type="project" value="InterPro"/>
</dbReference>
<feature type="chain" id="PRO_5039728585" evidence="1">
    <location>
        <begin position="27"/>
        <end position="322"/>
    </location>
</feature>
<reference evidence="4" key="1">
    <citation type="submission" date="2017-02" db="EMBL/GenBank/DDBJ databases">
        <authorList>
            <person name="Varghese N."/>
            <person name="Submissions S."/>
        </authorList>
    </citation>
    <scope>NUCLEOTIDE SEQUENCE [LARGE SCALE GENOMIC DNA]</scope>
    <source>
        <strain evidence="4">ATCC BAA-73</strain>
    </source>
</reference>
<evidence type="ECO:0000313" key="3">
    <source>
        <dbReference type="EMBL" id="SJZ69333.1"/>
    </source>
</evidence>
<dbReference type="SUPFAM" id="SSF53850">
    <property type="entry name" value="Periplasmic binding protein-like II"/>
    <property type="match status" value="1"/>
</dbReference>
<dbReference type="GO" id="GO:0042597">
    <property type="term" value="C:periplasmic space"/>
    <property type="evidence" value="ECO:0007669"/>
    <property type="project" value="InterPro"/>
</dbReference>
<dbReference type="PROSITE" id="PS51257">
    <property type="entry name" value="PROKAR_LIPOPROTEIN"/>
    <property type="match status" value="1"/>
</dbReference>
<evidence type="ECO:0000313" key="4">
    <source>
        <dbReference type="Proteomes" id="UP000190625"/>
    </source>
</evidence>
<dbReference type="GO" id="GO:0022857">
    <property type="term" value="F:transmembrane transporter activity"/>
    <property type="evidence" value="ECO:0007669"/>
    <property type="project" value="InterPro"/>
</dbReference>
<organism evidence="3 4">
    <name type="scientific">Selenihalanaerobacter shriftii</name>
    <dbReference type="NCBI Taxonomy" id="142842"/>
    <lineage>
        <taxon>Bacteria</taxon>
        <taxon>Bacillati</taxon>
        <taxon>Bacillota</taxon>
        <taxon>Clostridia</taxon>
        <taxon>Halanaerobiales</taxon>
        <taxon>Halobacteroidaceae</taxon>
        <taxon>Selenihalanaerobacter</taxon>
    </lineage>
</organism>
<proteinExistence type="predicted"/>
<dbReference type="AlphaFoldDB" id="A0A1T4MQU1"/>
<dbReference type="InterPro" id="IPR017783">
    <property type="entry name" value="ABC_choline_sub-bd"/>
</dbReference>
<dbReference type="STRING" id="142842.SAMN02745118_01575"/>
<dbReference type="EMBL" id="FUWM01000011">
    <property type="protein sequence ID" value="SJZ69333.1"/>
    <property type="molecule type" value="Genomic_DNA"/>
</dbReference>
<dbReference type="CDD" id="cd13640">
    <property type="entry name" value="PBP2_ChoX"/>
    <property type="match status" value="1"/>
</dbReference>
<dbReference type="Proteomes" id="UP000190625">
    <property type="component" value="Unassembled WGS sequence"/>
</dbReference>
<gene>
    <name evidence="3" type="ORF">SAMN02745118_01575</name>
</gene>
<dbReference type="GO" id="GO:0015871">
    <property type="term" value="P:choline transport"/>
    <property type="evidence" value="ECO:0007669"/>
    <property type="project" value="InterPro"/>
</dbReference>